<dbReference type="GO" id="GO:0005829">
    <property type="term" value="C:cytosol"/>
    <property type="evidence" value="ECO:0007669"/>
    <property type="project" value="TreeGrafter"/>
</dbReference>
<dbReference type="PANTHER" id="PTHR10466:SF0">
    <property type="entry name" value="PHOSPHOMANNOMUTASE"/>
    <property type="match status" value="1"/>
</dbReference>
<dbReference type="EC" id="5.4.2.8" evidence="5 13"/>
<dbReference type="OrthoDB" id="10264771at2759"/>
<feature type="binding site" evidence="12">
    <location>
        <position position="228"/>
    </location>
    <ligand>
        <name>Mg(2+)</name>
        <dbReference type="ChEBI" id="CHEBI:18420"/>
        <label>1</label>
    </ligand>
</feature>
<dbReference type="GO" id="GO:0009298">
    <property type="term" value="P:GDP-mannose biosynthetic process"/>
    <property type="evidence" value="ECO:0007669"/>
    <property type="project" value="InterPro"/>
</dbReference>
<feature type="binding site" evidence="11">
    <location>
        <position position="186"/>
    </location>
    <ligand>
        <name>alpha-D-mannose 1-phosphate</name>
        <dbReference type="ChEBI" id="CHEBI:58409"/>
    </ligand>
</feature>
<feature type="binding site" evidence="12">
    <location>
        <position position="21"/>
    </location>
    <ligand>
        <name>Mg(2+)</name>
        <dbReference type="ChEBI" id="CHEBI:18420"/>
        <label>1</label>
    </ligand>
</feature>
<evidence type="ECO:0000256" key="3">
    <source>
        <dbReference type="ARBA" id="ARBA00009736"/>
    </source>
</evidence>
<dbReference type="SFLD" id="SFLDG01143">
    <property type="entry name" value="C2.B.3:_Phosphomannomutase_Lik"/>
    <property type="match status" value="1"/>
</dbReference>
<dbReference type="SFLD" id="SFLDS00003">
    <property type="entry name" value="Haloacid_Dehalogenase"/>
    <property type="match status" value="1"/>
</dbReference>
<dbReference type="Proteomes" id="UP001151518">
    <property type="component" value="Unassembled WGS sequence"/>
</dbReference>
<protein>
    <recommendedName>
        <fullName evidence="5 13">Phosphomannomutase</fullName>
        <ecNumber evidence="5 13">5.4.2.8</ecNumber>
    </recommendedName>
</protein>
<evidence type="ECO:0000256" key="7">
    <source>
        <dbReference type="ARBA" id="ARBA00022723"/>
    </source>
</evidence>
<comment type="function">
    <text evidence="13">Involved in the synthesis of the GDP-mannose and dolichol-phosphate-mannose required for a number of critical mannosyl transfer reactions.</text>
</comment>
<dbReference type="FunFam" id="3.30.1240.20:FF:000001">
    <property type="entry name" value="Phosphomannomutase"/>
    <property type="match status" value="1"/>
</dbReference>
<comment type="cofactor">
    <cofactor evidence="12">
        <name>Mg(2+)</name>
        <dbReference type="ChEBI" id="CHEBI:18420"/>
    </cofactor>
</comment>
<keyword evidence="7 12" id="KW-0479">Metal-binding</keyword>
<feature type="binding site" evidence="12">
    <location>
        <position position="216"/>
    </location>
    <ligand>
        <name>Mg(2+)</name>
        <dbReference type="ChEBI" id="CHEBI:18420"/>
        <label>1</label>
    </ligand>
</feature>
<feature type="binding site" evidence="11">
    <location>
        <position position="28"/>
    </location>
    <ligand>
        <name>alpha-D-mannose 1-phosphate</name>
        <dbReference type="ChEBI" id="CHEBI:58409"/>
    </ligand>
</feature>
<keyword evidence="9 13" id="KW-0413">Isomerase</keyword>
<dbReference type="GO" id="GO:0006013">
    <property type="term" value="P:mannose metabolic process"/>
    <property type="evidence" value="ECO:0007669"/>
    <property type="project" value="TreeGrafter"/>
</dbReference>
<evidence type="ECO:0000256" key="12">
    <source>
        <dbReference type="PIRSR" id="PIRSR605002-3"/>
    </source>
</evidence>
<dbReference type="CDD" id="cd02585">
    <property type="entry name" value="HAD_PMM"/>
    <property type="match status" value="1"/>
</dbReference>
<organism evidence="14 15">
    <name type="scientific">Coemansia spiralis</name>
    <dbReference type="NCBI Taxonomy" id="417178"/>
    <lineage>
        <taxon>Eukaryota</taxon>
        <taxon>Fungi</taxon>
        <taxon>Fungi incertae sedis</taxon>
        <taxon>Zoopagomycota</taxon>
        <taxon>Kickxellomycotina</taxon>
        <taxon>Kickxellomycetes</taxon>
        <taxon>Kickxellales</taxon>
        <taxon>Kickxellaceae</taxon>
        <taxon>Coemansia</taxon>
    </lineage>
</organism>
<feature type="binding site" evidence="11">
    <location>
        <position position="148"/>
    </location>
    <ligand>
        <name>alpha-D-mannose 1-phosphate</name>
        <dbReference type="ChEBI" id="CHEBI:58409"/>
    </ligand>
</feature>
<feature type="binding site" evidence="11">
    <location>
        <position position="188"/>
    </location>
    <ligand>
        <name>alpha-D-mannose 1-phosphate</name>
        <dbReference type="ChEBI" id="CHEBI:58409"/>
    </ligand>
</feature>
<evidence type="ECO:0000313" key="15">
    <source>
        <dbReference type="Proteomes" id="UP001151518"/>
    </source>
</evidence>
<dbReference type="Gene3D" id="3.40.50.1000">
    <property type="entry name" value="HAD superfamily/HAD-like"/>
    <property type="match status" value="1"/>
</dbReference>
<proteinExistence type="inferred from homology"/>
<dbReference type="GO" id="GO:0046872">
    <property type="term" value="F:metal ion binding"/>
    <property type="evidence" value="ECO:0007669"/>
    <property type="project" value="UniProtKB-KW"/>
</dbReference>
<evidence type="ECO:0000256" key="6">
    <source>
        <dbReference type="ARBA" id="ARBA00022490"/>
    </source>
</evidence>
<sequence length="254" mass="29138">MTSSDWADREFPNTICLFDVDGTLTPARSGITEKMTNTLRELRKKCVVGFVGGSDFVKQKEQLGGDALGMFDFCFSENGLMAYRLGKKLPENSFLDYLGEERYTKLVNFCLHYIADLKIPLKRGTFVEFRKGMINVSPIGRNCTHDERCIYEDFDLEHNIRADFVKALQKEFADYNLKYSIGGQISFDVFPIGWDKTYCLRHLEGEGFTTIHFFGDKAFEGGNDWEIYSHEATIGHSIKNPDETEAILRETFNF</sequence>
<dbReference type="GO" id="GO:0004615">
    <property type="term" value="F:phosphomannomutase activity"/>
    <property type="evidence" value="ECO:0007669"/>
    <property type="project" value="UniProtKB-EC"/>
</dbReference>
<evidence type="ECO:0000256" key="8">
    <source>
        <dbReference type="ARBA" id="ARBA00022842"/>
    </source>
</evidence>
<evidence type="ECO:0000256" key="11">
    <source>
        <dbReference type="PIRSR" id="PIRSR605002-2"/>
    </source>
</evidence>
<reference evidence="14" key="1">
    <citation type="submission" date="2022-07" db="EMBL/GenBank/DDBJ databases">
        <title>Phylogenomic reconstructions and comparative analyses of Kickxellomycotina fungi.</title>
        <authorList>
            <person name="Reynolds N.K."/>
            <person name="Stajich J.E."/>
            <person name="Barry K."/>
            <person name="Grigoriev I.V."/>
            <person name="Crous P."/>
            <person name="Smith M.E."/>
        </authorList>
    </citation>
    <scope>NUCLEOTIDE SEQUENCE</scope>
    <source>
        <strain evidence="14">NRRL 3115</strain>
    </source>
</reference>
<dbReference type="SFLD" id="SFLDF00445">
    <property type="entry name" value="alpha-phosphomannomutase"/>
    <property type="match status" value="1"/>
</dbReference>
<comment type="pathway">
    <text evidence="2 13">Nucleotide-sugar biosynthesis; GDP-alpha-D-mannose biosynthesis; alpha-D-mannose 1-phosphate from D-fructose 6-phosphate: step 2/2.</text>
</comment>
<dbReference type="SUPFAM" id="SSF56784">
    <property type="entry name" value="HAD-like"/>
    <property type="match status" value="1"/>
</dbReference>
<gene>
    <name evidence="14" type="primary">PMM1</name>
    <name evidence="14" type="ORF">GGI25_000809</name>
</gene>
<dbReference type="InterPro" id="IPR043169">
    <property type="entry name" value="PMM_cap"/>
</dbReference>
<comment type="subunit">
    <text evidence="4 13">Homodimer.</text>
</comment>
<evidence type="ECO:0000256" key="2">
    <source>
        <dbReference type="ARBA" id="ARBA00004699"/>
    </source>
</evidence>
<evidence type="ECO:0000256" key="13">
    <source>
        <dbReference type="RuleBase" id="RU361118"/>
    </source>
</evidence>
<keyword evidence="6 13" id="KW-0963">Cytoplasm</keyword>
<dbReference type="EMBL" id="JANBTW010000006">
    <property type="protein sequence ID" value="KAJ2680216.1"/>
    <property type="molecule type" value="Genomic_DNA"/>
</dbReference>
<dbReference type="AlphaFoldDB" id="A0A9W8L0W5"/>
<keyword evidence="8 12" id="KW-0460">Magnesium</keyword>
<accession>A0A9W8L0W5</accession>
<feature type="binding site" evidence="11">
    <location>
        <position position="130"/>
    </location>
    <ligand>
        <name>alpha-D-mannose 1-phosphate</name>
        <dbReference type="ChEBI" id="CHEBI:58409"/>
    </ligand>
</feature>
<dbReference type="PANTHER" id="PTHR10466">
    <property type="entry name" value="PHOSPHOMANNOMUTASE"/>
    <property type="match status" value="1"/>
</dbReference>
<comment type="catalytic activity">
    <reaction evidence="13">
        <text>alpha-D-mannose 1-phosphate = D-mannose 6-phosphate</text>
        <dbReference type="Rhea" id="RHEA:11140"/>
        <dbReference type="ChEBI" id="CHEBI:58409"/>
        <dbReference type="ChEBI" id="CHEBI:58735"/>
        <dbReference type="EC" id="5.4.2.8"/>
    </reaction>
</comment>
<dbReference type="NCBIfam" id="TIGR01484">
    <property type="entry name" value="HAD-SF-IIB"/>
    <property type="match status" value="1"/>
</dbReference>
<dbReference type="InterPro" id="IPR005002">
    <property type="entry name" value="PMM"/>
</dbReference>
<feature type="binding site" evidence="12">
    <location>
        <position position="19"/>
    </location>
    <ligand>
        <name>Mg(2+)</name>
        <dbReference type="ChEBI" id="CHEBI:18420"/>
        <label>1</label>
    </ligand>
</feature>
<feature type="active site" description="Nucleophile" evidence="10">
    <location>
        <position position="19"/>
    </location>
</feature>
<comment type="caution">
    <text evidence="14">The sequence shown here is derived from an EMBL/GenBank/DDBJ whole genome shotgun (WGS) entry which is preliminary data.</text>
</comment>
<feature type="binding site" evidence="11">
    <location>
        <position position="141"/>
    </location>
    <ligand>
        <name>alpha-D-mannose 1-phosphate</name>
        <dbReference type="ChEBI" id="CHEBI:58409"/>
    </ligand>
</feature>
<evidence type="ECO:0000256" key="4">
    <source>
        <dbReference type="ARBA" id="ARBA00011738"/>
    </source>
</evidence>
<feature type="active site" description="Proton donor/acceptor" evidence="10">
    <location>
        <position position="21"/>
    </location>
</feature>
<dbReference type="InterPro" id="IPR036412">
    <property type="entry name" value="HAD-like_sf"/>
</dbReference>
<dbReference type="InterPro" id="IPR023214">
    <property type="entry name" value="HAD_sf"/>
</dbReference>
<dbReference type="Pfam" id="PF03332">
    <property type="entry name" value="PMM"/>
    <property type="match status" value="1"/>
</dbReference>
<evidence type="ECO:0000256" key="10">
    <source>
        <dbReference type="PIRSR" id="PIRSR605002-1"/>
    </source>
</evidence>
<feature type="binding site" evidence="12">
    <location>
        <position position="233"/>
    </location>
    <ligand>
        <name>Mg(2+)</name>
        <dbReference type="ChEBI" id="CHEBI:18420"/>
        <label>1</label>
    </ligand>
</feature>
<evidence type="ECO:0000313" key="14">
    <source>
        <dbReference type="EMBL" id="KAJ2680216.1"/>
    </source>
</evidence>
<dbReference type="InterPro" id="IPR006379">
    <property type="entry name" value="HAD-SF_hydro_IIB"/>
</dbReference>
<evidence type="ECO:0000256" key="1">
    <source>
        <dbReference type="ARBA" id="ARBA00004496"/>
    </source>
</evidence>
<dbReference type="Gene3D" id="3.30.1240.20">
    <property type="match status" value="1"/>
</dbReference>
<evidence type="ECO:0000256" key="9">
    <source>
        <dbReference type="ARBA" id="ARBA00023235"/>
    </source>
</evidence>
<dbReference type="SFLD" id="SFLDG01140">
    <property type="entry name" value="C2.B:_Phosphomannomutase_and_P"/>
    <property type="match status" value="1"/>
</dbReference>
<comment type="similarity">
    <text evidence="3 13">Belongs to the eukaryotic PMM family.</text>
</comment>
<evidence type="ECO:0000256" key="5">
    <source>
        <dbReference type="ARBA" id="ARBA00012730"/>
    </source>
</evidence>
<comment type="subcellular location">
    <subcellularLocation>
        <location evidence="1 13">Cytoplasm</location>
    </subcellularLocation>
</comment>
<name>A0A9W8L0W5_9FUNG</name>
<dbReference type="GO" id="GO:0006487">
    <property type="term" value="P:protein N-linked glycosylation"/>
    <property type="evidence" value="ECO:0007669"/>
    <property type="project" value="TreeGrafter"/>
</dbReference>